<proteinExistence type="predicted"/>
<evidence type="ECO:0000313" key="2">
    <source>
        <dbReference type="Proteomes" id="UP000015455"/>
    </source>
</evidence>
<accession>S9ZLI3</accession>
<evidence type="ECO:0000313" key="1">
    <source>
        <dbReference type="EMBL" id="EPZ14362.1"/>
    </source>
</evidence>
<gene>
    <name evidence="1" type="ORF">M622_18695</name>
</gene>
<reference evidence="1 2" key="1">
    <citation type="submission" date="2013-06" db="EMBL/GenBank/DDBJ databases">
        <title>Draft genome sequence of Thauera terpenica.</title>
        <authorList>
            <person name="Liu B."/>
            <person name="Frostegard A.H."/>
            <person name="Shapleigh J.P."/>
        </authorList>
    </citation>
    <scope>NUCLEOTIDE SEQUENCE [LARGE SCALE GENOMIC DNA]</scope>
    <source>
        <strain evidence="1 2">58Eu</strain>
    </source>
</reference>
<sequence length="202" mass="22473">MLKRQLDDAASPSPTEANENVISLATACRTRLVEGELALTLNAILDGRLPVIGRLTGLSLIPSLVVDADRHLQLRDEWRAEHSRTLSVMEVAEAMAVKQEVAYHLVRQGLLHTTTAETRRRNQRVAMQQLQEFKTEYVWLRDLAQGAHTSPKHLRALLDQEGIRPISGPDVDGCRQTLFRRACLQARPAILGTISPSEDVAT</sequence>
<comment type="caution">
    <text evidence="1">The sequence shown here is derived from an EMBL/GenBank/DDBJ whole genome shotgun (WGS) entry which is preliminary data.</text>
</comment>
<dbReference type="AlphaFoldDB" id="S9ZLI3"/>
<protein>
    <submittedName>
        <fullName evidence="1">Uncharacterized protein</fullName>
    </submittedName>
</protein>
<dbReference type="EMBL" id="ATJV01000084">
    <property type="protein sequence ID" value="EPZ14362.1"/>
    <property type="molecule type" value="Genomic_DNA"/>
</dbReference>
<organism evidence="1 2">
    <name type="scientific">Thauera terpenica 58Eu</name>
    <dbReference type="NCBI Taxonomy" id="1348657"/>
    <lineage>
        <taxon>Bacteria</taxon>
        <taxon>Pseudomonadati</taxon>
        <taxon>Pseudomonadota</taxon>
        <taxon>Betaproteobacteria</taxon>
        <taxon>Rhodocyclales</taxon>
        <taxon>Zoogloeaceae</taxon>
        <taxon>Thauera</taxon>
    </lineage>
</organism>
<name>S9ZLI3_9RHOO</name>
<dbReference type="STRING" id="1348657.M622_18695"/>
<dbReference type="Proteomes" id="UP000015455">
    <property type="component" value="Unassembled WGS sequence"/>
</dbReference>
<keyword evidence="2" id="KW-1185">Reference proteome</keyword>